<accession>A0ACC2D917</accession>
<proteinExistence type="predicted"/>
<evidence type="ECO:0000313" key="2">
    <source>
        <dbReference type="Proteomes" id="UP001162992"/>
    </source>
</evidence>
<dbReference type="Proteomes" id="UP001162992">
    <property type="component" value="Chromosome 7"/>
</dbReference>
<reference evidence="2" key="1">
    <citation type="journal article" date="2024" name="Proc. Natl. Acad. Sci. U.S.A.">
        <title>Extraordinary preservation of gene collinearity over three hundred million years revealed in homosporous lycophytes.</title>
        <authorList>
            <person name="Li C."/>
            <person name="Wickell D."/>
            <person name="Kuo L.Y."/>
            <person name="Chen X."/>
            <person name="Nie B."/>
            <person name="Liao X."/>
            <person name="Peng D."/>
            <person name="Ji J."/>
            <person name="Jenkins J."/>
            <person name="Williams M."/>
            <person name="Shu S."/>
            <person name="Plott C."/>
            <person name="Barry K."/>
            <person name="Rajasekar S."/>
            <person name="Grimwood J."/>
            <person name="Han X."/>
            <person name="Sun S."/>
            <person name="Hou Z."/>
            <person name="He W."/>
            <person name="Dai G."/>
            <person name="Sun C."/>
            <person name="Schmutz J."/>
            <person name="Leebens-Mack J.H."/>
            <person name="Li F.W."/>
            <person name="Wang L."/>
        </authorList>
    </citation>
    <scope>NUCLEOTIDE SEQUENCE [LARGE SCALE GENOMIC DNA]</scope>
    <source>
        <strain evidence="2">cv. PW_Plant_1</strain>
    </source>
</reference>
<keyword evidence="2" id="KW-1185">Reference proteome</keyword>
<comment type="caution">
    <text evidence="1">The sequence shown here is derived from an EMBL/GenBank/DDBJ whole genome shotgun (WGS) entry which is preliminary data.</text>
</comment>
<sequence length="768" mass="80614">MNSLTWAVLSILLVTYHVSHDAQAAKIVYLGGCQKGYTSEQYTTYHRELLASVVGSLALAKERLVYSYTNHINGFAAVLTDEQAYELTKNPAVTSVFENRGHYLHTTESWKFLGLEDSDGDGPPESLWDESKLGADVIIGSLDTGIWPESLSYNDHGIGPIPAKWKGTCVSGTAFNASNCNRKLIGARFFIKGYEAQNGPFNETASGDFLSPRDKDGHGTHTSSTAGGRFVKRASLFGFASGTAKGGAPSSRIAAYKVCWPTDSTGGQCYDADILAALDQGIADGVDLFTISLGSGVPLPNYFADGIAIGAFHAIENGIPVVCSAGNDGPAPGSVANVAPWILTVAASSIDRTFISKVALGNNATYDGESLSQDKLPNRYFPLVSSADVGNSNASLQESTLCFAGSLDPQKVAGKIVACLRGVTARVSKGLTVKLAGGIGMILANPPASGNELIADPHILPASQLTAQDGAALFAYINSTSSPIALLGAASTILNVKPAPVMASFSSQGPNSLTPDILKPDITGPGVNILAAYAEATSPTGLPFDTRVVKFNVISGTSMSCPHLAGVVALLKALHPTWSPAAIRSAIVTTASLLDNTGNPITDASQNIAGPFNYGAGQVNPNKAADPGLVYDASPIDYLLFLCGLNYTQTQLQTIAGTFVCPAVLPTTSDLNYPSITISNLTTKLTITRTVTNVARKSTYIATIEAPVGISVSVYPSRLEFSKKGQQKTFQITFTPNSPPSGSYIFGQLIWKDGHRHVVRSPFAVNIS</sequence>
<protein>
    <submittedName>
        <fullName evidence="1">Uncharacterized protein</fullName>
    </submittedName>
</protein>
<evidence type="ECO:0000313" key="1">
    <source>
        <dbReference type="EMBL" id="KAJ7550843.1"/>
    </source>
</evidence>
<dbReference type="EMBL" id="CM055098">
    <property type="protein sequence ID" value="KAJ7550843.1"/>
    <property type="molecule type" value="Genomic_DNA"/>
</dbReference>
<gene>
    <name evidence="1" type="ORF">O6H91_07G121000</name>
</gene>
<organism evidence="1 2">
    <name type="scientific">Diphasiastrum complanatum</name>
    <name type="common">Issler's clubmoss</name>
    <name type="synonym">Lycopodium complanatum</name>
    <dbReference type="NCBI Taxonomy" id="34168"/>
    <lineage>
        <taxon>Eukaryota</taxon>
        <taxon>Viridiplantae</taxon>
        <taxon>Streptophyta</taxon>
        <taxon>Embryophyta</taxon>
        <taxon>Tracheophyta</taxon>
        <taxon>Lycopodiopsida</taxon>
        <taxon>Lycopodiales</taxon>
        <taxon>Lycopodiaceae</taxon>
        <taxon>Lycopodioideae</taxon>
        <taxon>Diphasiastrum</taxon>
    </lineage>
</organism>
<name>A0ACC2D917_DIPCM</name>